<dbReference type="AlphaFoldDB" id="A0A6A4GK62"/>
<dbReference type="Pfam" id="PF14938">
    <property type="entry name" value="SNAP"/>
    <property type="match status" value="1"/>
</dbReference>
<dbReference type="InterPro" id="IPR019734">
    <property type="entry name" value="TPR_rpt"/>
</dbReference>
<dbReference type="EMBL" id="ML769912">
    <property type="protein sequence ID" value="KAE9386099.1"/>
    <property type="molecule type" value="Genomic_DNA"/>
</dbReference>
<keyword evidence="2" id="KW-1185">Reference proteome</keyword>
<dbReference type="Proteomes" id="UP000799118">
    <property type="component" value="Unassembled WGS sequence"/>
</dbReference>
<evidence type="ECO:0000313" key="2">
    <source>
        <dbReference type="Proteomes" id="UP000799118"/>
    </source>
</evidence>
<protein>
    <submittedName>
        <fullName evidence="1">TPR-like protein</fullName>
    </submittedName>
</protein>
<organism evidence="1 2">
    <name type="scientific">Gymnopus androsaceus JB14</name>
    <dbReference type="NCBI Taxonomy" id="1447944"/>
    <lineage>
        <taxon>Eukaryota</taxon>
        <taxon>Fungi</taxon>
        <taxon>Dikarya</taxon>
        <taxon>Basidiomycota</taxon>
        <taxon>Agaricomycotina</taxon>
        <taxon>Agaricomycetes</taxon>
        <taxon>Agaricomycetidae</taxon>
        <taxon>Agaricales</taxon>
        <taxon>Marasmiineae</taxon>
        <taxon>Omphalotaceae</taxon>
        <taxon>Gymnopus</taxon>
    </lineage>
</organism>
<reference evidence="1" key="1">
    <citation type="journal article" date="2019" name="Environ. Microbiol.">
        <title>Fungal ecological strategies reflected in gene transcription - a case study of two litter decomposers.</title>
        <authorList>
            <person name="Barbi F."/>
            <person name="Kohler A."/>
            <person name="Barry K."/>
            <person name="Baskaran P."/>
            <person name="Daum C."/>
            <person name="Fauchery L."/>
            <person name="Ihrmark K."/>
            <person name="Kuo A."/>
            <person name="LaButti K."/>
            <person name="Lipzen A."/>
            <person name="Morin E."/>
            <person name="Grigoriev I.V."/>
            <person name="Henrissat B."/>
            <person name="Lindahl B."/>
            <person name="Martin F."/>
        </authorList>
    </citation>
    <scope>NUCLEOTIDE SEQUENCE</scope>
    <source>
        <strain evidence="1">JB14</strain>
    </source>
</reference>
<dbReference type="SMART" id="SM00028">
    <property type="entry name" value="TPR"/>
    <property type="match status" value="3"/>
</dbReference>
<sequence>MVGSKNISIYRFKKVYIMRLRGYYREAISEILEIQKINMQIVPNDQKVQIKTLANCHQELGHIYYMQAQYSQAIEKLTNAQTEFEKIGDRLGAAQLSAKFGRYPPHANEYPQAIEKLTNAQTEFEKIGGRLGAAQCLRSLGDIHRMQNEYPQAIEKLTNAQTEFEKIGDRLGAAYCLESLADIHCKQAEYSEAIEKFKNAQTEFEKIGDKQWAAWCLQRLGDIHQELLRSPSPKNVNVLD</sequence>
<accession>A0A6A4GK62</accession>
<dbReference type="PANTHER" id="PTHR10098:SF106">
    <property type="entry name" value="TETRATRICOPEPTIDE REPEAT PROTEIN 28-LIKE PROTEIN"/>
    <property type="match status" value="1"/>
</dbReference>
<dbReference type="SUPFAM" id="SSF48452">
    <property type="entry name" value="TPR-like"/>
    <property type="match status" value="1"/>
</dbReference>
<dbReference type="PANTHER" id="PTHR10098">
    <property type="entry name" value="RAPSYN-RELATED"/>
    <property type="match status" value="1"/>
</dbReference>
<name>A0A6A4GK62_9AGAR</name>
<dbReference type="InterPro" id="IPR011990">
    <property type="entry name" value="TPR-like_helical_dom_sf"/>
</dbReference>
<evidence type="ECO:0000313" key="1">
    <source>
        <dbReference type="EMBL" id="KAE9386099.1"/>
    </source>
</evidence>
<dbReference type="OrthoDB" id="621413at2759"/>
<gene>
    <name evidence="1" type="ORF">BT96DRAFT_555029</name>
</gene>
<dbReference type="Gene3D" id="1.25.40.10">
    <property type="entry name" value="Tetratricopeptide repeat domain"/>
    <property type="match status" value="2"/>
</dbReference>
<proteinExistence type="predicted"/>